<dbReference type="RefSeq" id="WP_204425275.1">
    <property type="nucleotide sequence ID" value="NZ_CP070228.1"/>
</dbReference>
<gene>
    <name evidence="3" type="ORF">JTE88_02960</name>
</gene>
<sequence>MTDTPHIRSRFASWLLFVSIAITACAIFVLTLVVMGTRLENQSVAPKPPSASEIERQDIAVSIAQTRATAQELQAANQDPALQPLLGELVSASETWLDHVGGVWIPWPQGAPEGYENPELDLSAPEVSISALQSQLAAISDKLSAATDVDPELSLSIATSARTFAAHFAPAAERAQVCSSPDISVLASAVNSAPAIVTFDTARQWLEHDAALREPENRGDEEYKITLLTELTNSALDSGGKDARHPIAPLPQTEDTDSAVSSLVEHELLSHAAQLDQPQRTATVALLCTLNTQASVAGLPGAE</sequence>
<evidence type="ECO:0000256" key="2">
    <source>
        <dbReference type="SAM" id="Phobius"/>
    </source>
</evidence>
<keyword evidence="4" id="KW-1185">Reference proteome</keyword>
<proteinExistence type="predicted"/>
<feature type="transmembrane region" description="Helical" evidence="2">
    <location>
        <begin position="12"/>
        <end position="35"/>
    </location>
</feature>
<keyword evidence="2" id="KW-1133">Transmembrane helix</keyword>
<accession>A0ABX7IJV4</accession>
<dbReference type="EMBL" id="CP070228">
    <property type="protein sequence ID" value="QRV02714.1"/>
    <property type="molecule type" value="Genomic_DNA"/>
</dbReference>
<dbReference type="Proteomes" id="UP000602653">
    <property type="component" value="Chromosome"/>
</dbReference>
<name>A0ABX7IJV4_9ACTO</name>
<evidence type="ECO:0000313" key="4">
    <source>
        <dbReference type="Proteomes" id="UP000602653"/>
    </source>
</evidence>
<keyword evidence="2" id="KW-0472">Membrane</keyword>
<evidence type="ECO:0008006" key="5">
    <source>
        <dbReference type="Google" id="ProtNLM"/>
    </source>
</evidence>
<organism evidence="3 4">
    <name type="scientific">Arcanobacterium phocisimile</name>
    <dbReference type="NCBI Taxonomy" id="1302235"/>
    <lineage>
        <taxon>Bacteria</taxon>
        <taxon>Bacillati</taxon>
        <taxon>Actinomycetota</taxon>
        <taxon>Actinomycetes</taxon>
        <taxon>Actinomycetales</taxon>
        <taxon>Actinomycetaceae</taxon>
        <taxon>Arcanobacterium</taxon>
    </lineage>
</organism>
<protein>
    <recommendedName>
        <fullName evidence="5">DUF4439 domain-containing protein</fullName>
    </recommendedName>
</protein>
<feature type="region of interest" description="Disordered" evidence="1">
    <location>
        <begin position="236"/>
        <end position="256"/>
    </location>
</feature>
<evidence type="ECO:0000313" key="3">
    <source>
        <dbReference type="EMBL" id="QRV02714.1"/>
    </source>
</evidence>
<reference evidence="3 4" key="1">
    <citation type="submission" date="2021-02" db="EMBL/GenBank/DDBJ databases">
        <title>Complete Genome Sequence of Arcanobacterium phocisimile strain DSM 26142T from a harbour seal.</title>
        <authorList>
            <person name="Borowiak M."/>
            <person name="Alssahen M."/>
            <person name="Malorny B."/>
            <person name="Laemmler C."/>
            <person name="Siebert U."/>
            <person name="Ploetz M."/>
            <person name="Abdulmawjood A."/>
        </authorList>
    </citation>
    <scope>NUCLEOTIDE SEQUENCE [LARGE SCALE GENOMIC DNA]</scope>
    <source>
        <strain evidence="3 4">DSM 26142</strain>
    </source>
</reference>
<keyword evidence="2" id="KW-0812">Transmembrane</keyword>
<evidence type="ECO:0000256" key="1">
    <source>
        <dbReference type="SAM" id="MobiDB-lite"/>
    </source>
</evidence>